<name>A0A445HQ66_GLYSO</name>
<gene>
    <name evidence="2" type="ORF">D0Y65_034304</name>
</gene>
<keyword evidence="3" id="KW-1185">Reference proteome</keyword>
<evidence type="ECO:0000313" key="2">
    <source>
        <dbReference type="EMBL" id="RZB75750.1"/>
    </source>
</evidence>
<proteinExistence type="predicted"/>
<sequence>MRFFFEFVSCCGLLTQRVPEPAVPAAEEEMSLVPAAEEERSLVPATVVSVVPSRRPCRKKMRMGAAEWRPSLRSISEDVAAPPPRERESPRKGAVASAGRDAKRRSSGGAAKVRHRSYSDGYYGLFRLNQWVEPNFQNLTIEYVIIVSTFHADDDANIYVLNIRVEFITEYIIGSVVIVSGVTPNLEYTLIDFVWLLYVIETASREAASLVEQWFVGCSISHVVIERTSIQRYLGYSSNLITRYEIIMMWFFWHGIYVIQSRAYVGRLNGDEVVPRILKVNIGSVFAEIEIATMYGLDQLQLHNIEVKVIDSPIWKSIAKVWPMLRCGKLEMGELGSKLSFIHLLRKVLMLESDLVKARIGDLYDGGDGSLACGSLVSTVFLAVGPDSVSGGWSSCASI</sequence>
<dbReference type="PANTHER" id="PTHR35318:SF2">
    <property type="entry name" value="OS08G0138900 PROTEIN"/>
    <property type="match status" value="1"/>
</dbReference>
<dbReference type="EMBL" id="QZWG01000012">
    <property type="protein sequence ID" value="RZB75750.1"/>
    <property type="molecule type" value="Genomic_DNA"/>
</dbReference>
<feature type="compositionally biased region" description="Basic residues" evidence="1">
    <location>
        <begin position="102"/>
        <end position="113"/>
    </location>
</feature>
<comment type="caution">
    <text evidence="2">The sequence shown here is derived from an EMBL/GenBank/DDBJ whole genome shotgun (WGS) entry which is preliminary data.</text>
</comment>
<protein>
    <submittedName>
        <fullName evidence="2">Uncharacterized protein</fullName>
    </submittedName>
</protein>
<dbReference type="AlphaFoldDB" id="A0A445HQ66"/>
<accession>A0A445HQ66</accession>
<reference evidence="2 3" key="1">
    <citation type="submission" date="2018-09" db="EMBL/GenBank/DDBJ databases">
        <title>A high-quality reference genome of wild soybean provides a powerful tool to mine soybean genomes.</title>
        <authorList>
            <person name="Xie M."/>
            <person name="Chung C.Y.L."/>
            <person name="Li M.-W."/>
            <person name="Wong F.-L."/>
            <person name="Chan T.-F."/>
            <person name="Lam H.-M."/>
        </authorList>
    </citation>
    <scope>NUCLEOTIDE SEQUENCE [LARGE SCALE GENOMIC DNA]</scope>
    <source>
        <strain evidence="3">cv. W05</strain>
        <tissue evidence="2">Hypocotyl of etiolated seedlings</tissue>
    </source>
</reference>
<feature type="region of interest" description="Disordered" evidence="1">
    <location>
        <begin position="76"/>
        <end position="113"/>
    </location>
</feature>
<organism evidence="2 3">
    <name type="scientific">Glycine soja</name>
    <name type="common">Wild soybean</name>
    <dbReference type="NCBI Taxonomy" id="3848"/>
    <lineage>
        <taxon>Eukaryota</taxon>
        <taxon>Viridiplantae</taxon>
        <taxon>Streptophyta</taxon>
        <taxon>Embryophyta</taxon>
        <taxon>Tracheophyta</taxon>
        <taxon>Spermatophyta</taxon>
        <taxon>Magnoliopsida</taxon>
        <taxon>eudicotyledons</taxon>
        <taxon>Gunneridae</taxon>
        <taxon>Pentapetalae</taxon>
        <taxon>rosids</taxon>
        <taxon>fabids</taxon>
        <taxon>Fabales</taxon>
        <taxon>Fabaceae</taxon>
        <taxon>Papilionoideae</taxon>
        <taxon>50 kb inversion clade</taxon>
        <taxon>NPAAA clade</taxon>
        <taxon>indigoferoid/millettioid clade</taxon>
        <taxon>Phaseoleae</taxon>
        <taxon>Glycine</taxon>
        <taxon>Glycine subgen. Soja</taxon>
    </lineage>
</organism>
<evidence type="ECO:0000313" key="3">
    <source>
        <dbReference type="Proteomes" id="UP000289340"/>
    </source>
</evidence>
<dbReference type="Proteomes" id="UP000289340">
    <property type="component" value="Chromosome 12"/>
</dbReference>
<dbReference type="PANTHER" id="PTHR35318">
    <property type="entry name" value="BNAA10G08410D PROTEIN"/>
    <property type="match status" value="1"/>
</dbReference>
<evidence type="ECO:0000256" key="1">
    <source>
        <dbReference type="SAM" id="MobiDB-lite"/>
    </source>
</evidence>